<dbReference type="EMBL" id="CP043494">
    <property type="protein sequence ID" value="WNG45027.1"/>
    <property type="molecule type" value="Genomic_DNA"/>
</dbReference>
<evidence type="ECO:0000256" key="1">
    <source>
        <dbReference type="SAM" id="MobiDB-lite"/>
    </source>
</evidence>
<evidence type="ECO:0008006" key="4">
    <source>
        <dbReference type="Google" id="ProtNLM"/>
    </source>
</evidence>
<proteinExistence type="predicted"/>
<dbReference type="Proteomes" id="UP001611383">
    <property type="component" value="Chromosome"/>
</dbReference>
<protein>
    <recommendedName>
        <fullName evidence="4">Lipoprotein</fullName>
    </recommendedName>
</protein>
<organism evidence="2 3">
    <name type="scientific">Archangium minus</name>
    <dbReference type="NCBI Taxonomy" id="83450"/>
    <lineage>
        <taxon>Bacteria</taxon>
        <taxon>Pseudomonadati</taxon>
        <taxon>Myxococcota</taxon>
        <taxon>Myxococcia</taxon>
        <taxon>Myxococcales</taxon>
        <taxon>Cystobacterineae</taxon>
        <taxon>Archangiaceae</taxon>
        <taxon>Archangium</taxon>
    </lineage>
</organism>
<reference evidence="2 3" key="1">
    <citation type="submission" date="2019-08" db="EMBL/GenBank/DDBJ databases">
        <title>Archangium and Cystobacter genomes.</title>
        <authorList>
            <person name="Chen I.-C.K."/>
            <person name="Wielgoss S."/>
        </authorList>
    </citation>
    <scope>NUCLEOTIDE SEQUENCE [LARGE SCALE GENOMIC DNA]</scope>
    <source>
        <strain evidence="2 3">Cbm 6</strain>
    </source>
</reference>
<accession>A0ABY9WQH0</accession>
<sequence>MGEYHCPMSRRIPWIVAGSLATALTACPARTPSLPSAPLPIRVPPECEKSQAGEYHHTENPAFRYLGEDDGGTLTLTLARTRTGEEVHTDGGTTVQIVLNRTPEGFVGETRSTTFTPAGTECPVRFPTQAIVCDDKGLTLRAVASAAIDEDCRPATNGAKPTWKEQRLLRGAPDAGAPDAGVPPTTGDAGTPSGS</sequence>
<evidence type="ECO:0000313" key="3">
    <source>
        <dbReference type="Proteomes" id="UP001611383"/>
    </source>
</evidence>
<keyword evidence="3" id="KW-1185">Reference proteome</keyword>
<name>A0ABY9WQH0_9BACT</name>
<gene>
    <name evidence="2" type="ORF">F0U60_13640</name>
</gene>
<feature type="compositionally biased region" description="Low complexity" evidence="1">
    <location>
        <begin position="171"/>
        <end position="187"/>
    </location>
</feature>
<evidence type="ECO:0000313" key="2">
    <source>
        <dbReference type="EMBL" id="WNG45027.1"/>
    </source>
</evidence>
<feature type="region of interest" description="Disordered" evidence="1">
    <location>
        <begin position="153"/>
        <end position="195"/>
    </location>
</feature>